<comment type="subcellular location">
    <subcellularLocation>
        <location evidence="1">Cell membrane</location>
        <topology evidence="1">Multi-pass membrane protein</topology>
    </subcellularLocation>
</comment>
<keyword evidence="5 6" id="KW-0472">Membrane</keyword>
<feature type="transmembrane region" description="Helical" evidence="6">
    <location>
        <begin position="7"/>
        <end position="25"/>
    </location>
</feature>
<protein>
    <submittedName>
        <fullName evidence="8">DMT family transporter</fullName>
    </submittedName>
</protein>
<feature type="transmembrane region" description="Helical" evidence="6">
    <location>
        <begin position="263"/>
        <end position="284"/>
    </location>
</feature>
<feature type="transmembrane region" description="Helical" evidence="6">
    <location>
        <begin position="207"/>
        <end position="227"/>
    </location>
</feature>
<reference evidence="8 9" key="1">
    <citation type="submission" date="2019-02" db="EMBL/GenBank/DDBJ databases">
        <title>Complete Genome Sequence and Methylome Analysis of free living Spirochaetas.</title>
        <authorList>
            <person name="Fomenkov A."/>
            <person name="Dubinina G."/>
            <person name="Leshcheva N."/>
            <person name="Mikheeva N."/>
            <person name="Grabovich M."/>
            <person name="Vincze T."/>
            <person name="Roberts R.J."/>
        </authorList>
    </citation>
    <scope>NUCLEOTIDE SEQUENCE [LARGE SCALE GENOMIC DNA]</scope>
    <source>
        <strain evidence="8 9">K2</strain>
    </source>
</reference>
<evidence type="ECO:0000256" key="4">
    <source>
        <dbReference type="ARBA" id="ARBA00022989"/>
    </source>
</evidence>
<evidence type="ECO:0000256" key="1">
    <source>
        <dbReference type="ARBA" id="ARBA00004651"/>
    </source>
</evidence>
<feature type="transmembrane region" description="Helical" evidence="6">
    <location>
        <begin position="175"/>
        <end position="195"/>
    </location>
</feature>
<feature type="transmembrane region" description="Helical" evidence="6">
    <location>
        <begin position="96"/>
        <end position="113"/>
    </location>
</feature>
<dbReference type="SUPFAM" id="SSF103481">
    <property type="entry name" value="Multidrug resistance efflux transporter EmrE"/>
    <property type="match status" value="2"/>
</dbReference>
<dbReference type="InterPro" id="IPR000620">
    <property type="entry name" value="EamA_dom"/>
</dbReference>
<evidence type="ECO:0000256" key="3">
    <source>
        <dbReference type="ARBA" id="ARBA00022692"/>
    </source>
</evidence>
<feature type="transmembrane region" description="Helical" evidence="6">
    <location>
        <begin position="118"/>
        <end position="137"/>
    </location>
</feature>
<dbReference type="OrthoDB" id="9804865at2"/>
<dbReference type="PANTHER" id="PTHR42920:SF5">
    <property type="entry name" value="EAMA DOMAIN-CONTAINING PROTEIN"/>
    <property type="match status" value="1"/>
</dbReference>
<keyword evidence="2" id="KW-1003">Cell membrane</keyword>
<evidence type="ECO:0000256" key="5">
    <source>
        <dbReference type="ARBA" id="ARBA00023136"/>
    </source>
</evidence>
<accession>A0A5C1QRI6</accession>
<dbReference type="InterPro" id="IPR037185">
    <property type="entry name" value="EmrE-like"/>
</dbReference>
<feature type="domain" description="EamA" evidence="7">
    <location>
        <begin position="146"/>
        <end position="278"/>
    </location>
</feature>
<dbReference type="GO" id="GO:0005886">
    <property type="term" value="C:plasma membrane"/>
    <property type="evidence" value="ECO:0007669"/>
    <property type="project" value="UniProtKB-SubCell"/>
</dbReference>
<evidence type="ECO:0000313" key="9">
    <source>
        <dbReference type="Proteomes" id="UP000324209"/>
    </source>
</evidence>
<feature type="domain" description="EamA" evidence="7">
    <location>
        <begin position="6"/>
        <end position="136"/>
    </location>
</feature>
<keyword evidence="9" id="KW-1185">Reference proteome</keyword>
<dbReference type="AlphaFoldDB" id="A0A5C1QRI6"/>
<dbReference type="KEGG" id="ock:EXM22_15115"/>
<feature type="transmembrane region" description="Helical" evidence="6">
    <location>
        <begin position="31"/>
        <end position="52"/>
    </location>
</feature>
<dbReference type="Pfam" id="PF00892">
    <property type="entry name" value="EamA"/>
    <property type="match status" value="2"/>
</dbReference>
<evidence type="ECO:0000259" key="7">
    <source>
        <dbReference type="Pfam" id="PF00892"/>
    </source>
</evidence>
<evidence type="ECO:0000256" key="2">
    <source>
        <dbReference type="ARBA" id="ARBA00022475"/>
    </source>
</evidence>
<dbReference type="RefSeq" id="WP_149487319.1">
    <property type="nucleotide sequence ID" value="NZ_CP036150.1"/>
</dbReference>
<keyword evidence="3 6" id="KW-0812">Transmembrane</keyword>
<sequence length="292" mass="32074">MNKPRKAEFFLILVTIVWGGTFISIKVALEYVSPLLLMGLRFFSAFVFFLIINPVKISSLHKGMFIKGSCLGVLMFLGYGLQTVGLQYTTASRSGFITYFYALLVPVFQFLILKKKPLWANLGGLALAFLGLTLITGGLGKGSMNSGDMLTLISAGSYSIYIVCLNLWSTDENPATLTALQLLVTAVLAFVFIPVFETPFLISHPLLWFNLLYLSLLGSVVAVYVMTRFQNSLTPTRAAILYSLEPVFSVILAVLILQELFSSLQVIGAVLIISGVLFSEIMAIHKGVRQET</sequence>
<evidence type="ECO:0000256" key="6">
    <source>
        <dbReference type="SAM" id="Phobius"/>
    </source>
</evidence>
<feature type="transmembrane region" description="Helical" evidence="6">
    <location>
        <begin position="239"/>
        <end position="257"/>
    </location>
</feature>
<evidence type="ECO:0000313" key="8">
    <source>
        <dbReference type="EMBL" id="QEN09244.1"/>
    </source>
</evidence>
<organism evidence="8 9">
    <name type="scientific">Oceanispirochaeta crateris</name>
    <dbReference type="NCBI Taxonomy" id="2518645"/>
    <lineage>
        <taxon>Bacteria</taxon>
        <taxon>Pseudomonadati</taxon>
        <taxon>Spirochaetota</taxon>
        <taxon>Spirochaetia</taxon>
        <taxon>Spirochaetales</taxon>
        <taxon>Spirochaetaceae</taxon>
        <taxon>Oceanispirochaeta</taxon>
    </lineage>
</organism>
<name>A0A5C1QRI6_9SPIO</name>
<keyword evidence="4 6" id="KW-1133">Transmembrane helix</keyword>
<gene>
    <name evidence="8" type="ORF">EXM22_15115</name>
</gene>
<dbReference type="Proteomes" id="UP000324209">
    <property type="component" value="Chromosome"/>
</dbReference>
<dbReference type="EMBL" id="CP036150">
    <property type="protein sequence ID" value="QEN09244.1"/>
    <property type="molecule type" value="Genomic_DNA"/>
</dbReference>
<feature type="transmembrane region" description="Helical" evidence="6">
    <location>
        <begin position="149"/>
        <end position="168"/>
    </location>
</feature>
<dbReference type="PANTHER" id="PTHR42920">
    <property type="entry name" value="OS03G0707200 PROTEIN-RELATED"/>
    <property type="match status" value="1"/>
</dbReference>
<proteinExistence type="predicted"/>
<feature type="transmembrane region" description="Helical" evidence="6">
    <location>
        <begin position="64"/>
        <end position="84"/>
    </location>
</feature>
<dbReference type="InterPro" id="IPR051258">
    <property type="entry name" value="Diverse_Substrate_Transporter"/>
</dbReference>